<dbReference type="AlphaFoldDB" id="A0A642VDP7"/>
<protein>
    <submittedName>
        <fullName evidence="1">Uncharacterized protein</fullName>
    </submittedName>
</protein>
<name>A0A642VDP7_9ASCO</name>
<dbReference type="VEuPathDB" id="FungiDB:TRICI_000304"/>
<evidence type="ECO:0000313" key="1">
    <source>
        <dbReference type="EMBL" id="KAA8917521.1"/>
    </source>
</evidence>
<dbReference type="Proteomes" id="UP000761534">
    <property type="component" value="Unassembled WGS sequence"/>
</dbReference>
<accession>A0A642VDP7</accession>
<gene>
    <name evidence="1" type="ORF">TRICI_000304</name>
</gene>
<keyword evidence="2" id="KW-1185">Reference proteome</keyword>
<sequence>MSGNETNATFVDIEGEFYSSLWSDLYQMLDIFLHQFRDAIDWLLNSIYRQSQNMQSPGMEWLITLFYEIRSRVIPVVTTRVMDLLNEQTILPETSREDEGTSGGKHRVINEPEQLEYLTRDLSSQNAIRLPVLGSVRGRLEEMWEAIRTILTEVRNDGSDVIRGLNPNFGDILDLINDITAGRYTYSNIADLKKRTRKLWNQFIPPLDAVIADIQARNKKQKTRK</sequence>
<organism evidence="1 2">
    <name type="scientific">Trichomonascus ciferrii</name>
    <dbReference type="NCBI Taxonomy" id="44093"/>
    <lineage>
        <taxon>Eukaryota</taxon>
        <taxon>Fungi</taxon>
        <taxon>Dikarya</taxon>
        <taxon>Ascomycota</taxon>
        <taxon>Saccharomycotina</taxon>
        <taxon>Dipodascomycetes</taxon>
        <taxon>Dipodascales</taxon>
        <taxon>Trichomonascaceae</taxon>
        <taxon>Trichomonascus</taxon>
        <taxon>Trichomonascus ciferrii complex</taxon>
    </lineage>
</organism>
<comment type="caution">
    <text evidence="1">The sequence shown here is derived from an EMBL/GenBank/DDBJ whole genome shotgun (WGS) entry which is preliminary data.</text>
</comment>
<reference evidence="1" key="1">
    <citation type="journal article" date="2019" name="G3 (Bethesda)">
        <title>Genome Assemblies of Two Rare Opportunistic Yeast Pathogens: Diutina rugosa (syn. Candida rugosa) and Trichomonascus ciferrii (syn. Candida ciferrii).</title>
        <authorList>
            <person name="Mixao V."/>
            <person name="Saus E."/>
            <person name="Hansen A.P."/>
            <person name="Lass-Florl C."/>
            <person name="Gabaldon T."/>
        </authorList>
    </citation>
    <scope>NUCLEOTIDE SEQUENCE</scope>
    <source>
        <strain evidence="1">CBS 4856</strain>
    </source>
</reference>
<evidence type="ECO:0000313" key="2">
    <source>
        <dbReference type="Proteomes" id="UP000761534"/>
    </source>
</evidence>
<dbReference type="EMBL" id="SWFS01000028">
    <property type="protein sequence ID" value="KAA8917521.1"/>
    <property type="molecule type" value="Genomic_DNA"/>
</dbReference>
<proteinExistence type="predicted"/>